<dbReference type="EMBL" id="JAKOGI010000431">
    <property type="protein sequence ID" value="KAJ8435131.1"/>
    <property type="molecule type" value="Genomic_DNA"/>
</dbReference>
<evidence type="ECO:0000256" key="4">
    <source>
        <dbReference type="ARBA" id="ARBA00010318"/>
    </source>
</evidence>
<dbReference type="GO" id="GO:0009507">
    <property type="term" value="C:chloroplast"/>
    <property type="evidence" value="ECO:0007669"/>
    <property type="project" value="TreeGrafter"/>
</dbReference>
<dbReference type="SUPFAM" id="SSF51735">
    <property type="entry name" value="NAD(P)-binding Rossmann-fold domains"/>
    <property type="match status" value="1"/>
</dbReference>
<dbReference type="PROSITE" id="PS51851">
    <property type="entry name" value="KARI_C"/>
    <property type="match status" value="2"/>
</dbReference>
<evidence type="ECO:0000256" key="9">
    <source>
        <dbReference type="ARBA" id="ARBA00023304"/>
    </source>
</evidence>
<dbReference type="InterPro" id="IPR008927">
    <property type="entry name" value="6-PGluconate_DH-like_C_sf"/>
</dbReference>
<dbReference type="InterPro" id="IPR000506">
    <property type="entry name" value="KARI_C"/>
</dbReference>
<dbReference type="PROSITE" id="PS51850">
    <property type="entry name" value="KARI_N"/>
    <property type="match status" value="1"/>
</dbReference>
<evidence type="ECO:0000259" key="15">
    <source>
        <dbReference type="PROSITE" id="PS51851"/>
    </source>
</evidence>
<evidence type="ECO:0000313" key="16">
    <source>
        <dbReference type="EMBL" id="KAJ8435131.1"/>
    </source>
</evidence>
<evidence type="ECO:0000256" key="2">
    <source>
        <dbReference type="ARBA" id="ARBA00004864"/>
    </source>
</evidence>
<dbReference type="PANTHER" id="PTHR21371">
    <property type="entry name" value="KETOL-ACID REDUCTOISOMERASE, MITOCHONDRIAL"/>
    <property type="match status" value="1"/>
</dbReference>
<dbReference type="OrthoDB" id="10255643at2759"/>
<dbReference type="GO" id="GO:0009099">
    <property type="term" value="P:L-valine biosynthetic process"/>
    <property type="evidence" value="ECO:0007669"/>
    <property type="project" value="UniProtKB-UniRule"/>
</dbReference>
<dbReference type="Pfam" id="PF01450">
    <property type="entry name" value="KARI_C"/>
    <property type="match status" value="1"/>
</dbReference>
<feature type="domain" description="KARI C-terminal knotted" evidence="15">
    <location>
        <begin position="272"/>
        <end position="420"/>
    </location>
</feature>
<keyword evidence="6 12" id="KW-0479">Metal-binding</keyword>
<dbReference type="SUPFAM" id="SSF48179">
    <property type="entry name" value="6-phosphogluconate dehydrogenase C-terminal domain-like"/>
    <property type="match status" value="1"/>
</dbReference>
<dbReference type="GO" id="GO:0005739">
    <property type="term" value="C:mitochondrion"/>
    <property type="evidence" value="ECO:0007669"/>
    <property type="project" value="TreeGrafter"/>
</dbReference>
<feature type="domain" description="KARI C-terminal knotted" evidence="15">
    <location>
        <begin position="421"/>
        <end position="557"/>
    </location>
</feature>
<sequence>MAATAATSFSLSSTASSSYSAKALNPSPKPSALNLGFLSSSSSSSSSPFKALKARSVPSRGGSAMSAKMVSVPAVEKAASTLDFESSVFKKEKVNLAGHEEAPAQAQNLRDSLAEAKSDIVVKIGLRKGSRSFEEARAAGFTEESGTLGDMWETISESDLVMLLISDSAQADTYEKVFSHMKPNSILGLSHGFLLGHLQSFGQDFPKHISVIAVCPKGMGPSVRRLYVQGKEVNGAGINSSFAVHQDVDGRATDVALGWSVALGSPFTFATTLEQEYRSDIFGERGILLGAVHGIVECLFRRYTENGMSEDEAYKNTVECITGIISKTISTKGMLALYNSLSEEGKKEFQAAYSASYYPCMDILYECYEDVASGSEIRSVVLAGRRFYEKEGLPAFPMGKIDQTRMWKVGERVRSVRPAGDLGPLYPFTAGVYVALMMAQIEILRKKGHSYSEIINESVIEAVDSLNPFMHARGVSFMVDNCSTTARLGSRKWAPRFDYILNQQALVAVDNNAPINQDLISNFLSDPVHEAISVCARLRPSVDISVTADADFVRPELRQGGN</sequence>
<feature type="compositionally biased region" description="Low complexity" evidence="13">
    <location>
        <begin position="1"/>
        <end position="23"/>
    </location>
</feature>
<evidence type="ECO:0000256" key="10">
    <source>
        <dbReference type="ARBA" id="ARBA00030209"/>
    </source>
</evidence>
<dbReference type="Gene3D" id="1.10.1040.10">
    <property type="entry name" value="N-(1-d-carboxylethyl)-l-norvaline Dehydrogenase, domain 2"/>
    <property type="match status" value="1"/>
</dbReference>
<feature type="binding site" evidence="12">
    <location>
        <position position="342"/>
    </location>
    <ligand>
        <name>substrate</name>
    </ligand>
</feature>
<dbReference type="InterPro" id="IPR013116">
    <property type="entry name" value="KARI_N"/>
</dbReference>
<dbReference type="Pfam" id="PF07991">
    <property type="entry name" value="KARI_N"/>
    <property type="match status" value="1"/>
</dbReference>
<protein>
    <recommendedName>
        <fullName evidence="11">Acetohydroxy-acid reductoisomerase</fullName>
    </recommendedName>
    <alternativeName>
        <fullName evidence="10">Alpha-keto-beta-hydroxylacyl reductoisomerase</fullName>
    </alternativeName>
</protein>
<evidence type="ECO:0000259" key="14">
    <source>
        <dbReference type="PROSITE" id="PS51850"/>
    </source>
</evidence>
<evidence type="ECO:0000256" key="13">
    <source>
        <dbReference type="SAM" id="MobiDB-lite"/>
    </source>
</evidence>
<evidence type="ECO:0000256" key="8">
    <source>
        <dbReference type="ARBA" id="ARBA00023002"/>
    </source>
</evidence>
<feature type="binding site" evidence="12">
    <location>
        <position position="280"/>
    </location>
    <ligand>
        <name>Mg(2+)</name>
        <dbReference type="ChEBI" id="CHEBI:18420"/>
        <label>2</label>
    </ligand>
</feature>
<dbReference type="InterPro" id="IPR036291">
    <property type="entry name" value="NAD(P)-bd_dom_sf"/>
</dbReference>
<accession>A0A9Q1K0Z0</accession>
<dbReference type="InterPro" id="IPR013023">
    <property type="entry name" value="KARI"/>
</dbReference>
<comment type="similarity">
    <text evidence="4 12">Belongs to the ketol-acid reductoisomerase family.</text>
</comment>
<keyword evidence="17" id="KW-1185">Reference proteome</keyword>
<evidence type="ECO:0000256" key="3">
    <source>
        <dbReference type="ARBA" id="ARBA00004885"/>
    </source>
</evidence>
<dbReference type="InterPro" id="IPR013328">
    <property type="entry name" value="6PGD_dom2"/>
</dbReference>
<keyword evidence="8 12" id="KW-0560">Oxidoreductase</keyword>
<evidence type="ECO:0000256" key="5">
    <source>
        <dbReference type="ARBA" id="ARBA00022605"/>
    </source>
</evidence>
<dbReference type="FunFam" id="1.10.1040.10:FF:000015">
    <property type="entry name" value="Ketol-acid reductoisomerase"/>
    <property type="match status" value="1"/>
</dbReference>
<gene>
    <name evidence="16" type="ORF">Cgig2_020774</name>
</gene>
<evidence type="ECO:0000256" key="11">
    <source>
        <dbReference type="ARBA" id="ARBA00030593"/>
    </source>
</evidence>
<organism evidence="16 17">
    <name type="scientific">Carnegiea gigantea</name>
    <dbReference type="NCBI Taxonomy" id="171969"/>
    <lineage>
        <taxon>Eukaryota</taxon>
        <taxon>Viridiplantae</taxon>
        <taxon>Streptophyta</taxon>
        <taxon>Embryophyta</taxon>
        <taxon>Tracheophyta</taxon>
        <taxon>Spermatophyta</taxon>
        <taxon>Magnoliopsida</taxon>
        <taxon>eudicotyledons</taxon>
        <taxon>Gunneridae</taxon>
        <taxon>Pentapetalae</taxon>
        <taxon>Caryophyllales</taxon>
        <taxon>Cactineae</taxon>
        <taxon>Cactaceae</taxon>
        <taxon>Cactoideae</taxon>
        <taxon>Echinocereeae</taxon>
        <taxon>Carnegiea</taxon>
    </lineage>
</organism>
<dbReference type="PANTHER" id="PTHR21371:SF1">
    <property type="entry name" value="KETOL-ACID REDUCTOISOMERASE, MITOCHONDRIAL"/>
    <property type="match status" value="1"/>
</dbReference>
<feature type="binding site" evidence="12">
    <location>
        <position position="457"/>
    </location>
    <ligand>
        <name>Mg(2+)</name>
        <dbReference type="ChEBI" id="CHEBI:18420"/>
        <label>2</label>
    </ligand>
</feature>
<feature type="domain" description="KARI N-terminal Rossmann" evidence="14">
    <location>
        <begin position="70"/>
        <end position="271"/>
    </location>
</feature>
<dbReference type="Gene3D" id="3.40.50.720">
    <property type="entry name" value="NAD(P)-binding Rossmann-like Domain"/>
    <property type="match status" value="2"/>
</dbReference>
<comment type="cofactor">
    <cofactor evidence="1">
        <name>Mg(2+)</name>
        <dbReference type="ChEBI" id="CHEBI:18420"/>
    </cofactor>
</comment>
<evidence type="ECO:0000256" key="6">
    <source>
        <dbReference type="ARBA" id="ARBA00022723"/>
    </source>
</evidence>
<keyword evidence="9 12" id="KW-0100">Branched-chain amino acid biosynthesis</keyword>
<dbReference type="GO" id="GO:0009097">
    <property type="term" value="P:isoleucine biosynthetic process"/>
    <property type="evidence" value="ECO:0007669"/>
    <property type="project" value="UniProtKB-UniRule"/>
</dbReference>
<feature type="binding site" evidence="12">
    <location>
        <position position="280"/>
    </location>
    <ligand>
        <name>Mg(2+)</name>
        <dbReference type="ChEBI" id="CHEBI:18420"/>
        <label>1</label>
    </ligand>
</feature>
<feature type="binding site" evidence="12">
    <location>
        <position position="483"/>
    </location>
    <ligand>
        <name>substrate</name>
    </ligand>
</feature>
<feature type="binding site" evidence="12">
    <location>
        <position position="284"/>
    </location>
    <ligand>
        <name>Mg(2+)</name>
        <dbReference type="ChEBI" id="CHEBI:18420"/>
        <label>1</label>
    </ligand>
</feature>
<keyword evidence="7 12" id="KW-0460">Magnesium</keyword>
<proteinExistence type="inferred from homology"/>
<comment type="caution">
    <text evidence="16">The sequence shown here is derived from an EMBL/GenBank/DDBJ whole genome shotgun (WGS) entry which is preliminary data.</text>
</comment>
<name>A0A9Q1K0Z0_9CARY</name>
<dbReference type="Proteomes" id="UP001153076">
    <property type="component" value="Unassembled WGS sequence"/>
</dbReference>
<feature type="region of interest" description="Disordered" evidence="13">
    <location>
        <begin position="1"/>
        <end position="26"/>
    </location>
</feature>
<comment type="pathway">
    <text evidence="2">Amino-acid biosynthesis; L-valine biosynthesis; L-valine from pyruvate: step 2/4.</text>
</comment>
<reference evidence="16" key="1">
    <citation type="submission" date="2022-04" db="EMBL/GenBank/DDBJ databases">
        <title>Carnegiea gigantea Genome sequencing and assembly v2.</title>
        <authorList>
            <person name="Copetti D."/>
            <person name="Sanderson M.J."/>
            <person name="Burquez A."/>
            <person name="Wojciechowski M.F."/>
        </authorList>
    </citation>
    <scope>NUCLEOTIDE SEQUENCE</scope>
    <source>
        <strain evidence="16">SGP5-SGP5p</strain>
        <tissue evidence="16">Aerial part</tissue>
    </source>
</reference>
<dbReference type="AlphaFoldDB" id="A0A9Q1K0Z0"/>
<keyword evidence="5 12" id="KW-0028">Amino-acid biosynthesis</keyword>
<dbReference type="GO" id="GO:0046872">
    <property type="term" value="F:metal ion binding"/>
    <property type="evidence" value="ECO:0007669"/>
    <property type="project" value="UniProtKB-UniRule"/>
</dbReference>
<comment type="caution">
    <text evidence="12">Lacks conserved residue(s) required for the propagation of feature annotation.</text>
</comment>
<feature type="binding site" evidence="12">
    <location>
        <position position="461"/>
    </location>
    <ligand>
        <name>Mg(2+)</name>
        <dbReference type="ChEBI" id="CHEBI:18420"/>
        <label>2</label>
    </ligand>
</feature>
<evidence type="ECO:0000313" key="17">
    <source>
        <dbReference type="Proteomes" id="UP001153076"/>
    </source>
</evidence>
<evidence type="ECO:0000256" key="12">
    <source>
        <dbReference type="PROSITE-ProRule" id="PRU01198"/>
    </source>
</evidence>
<dbReference type="GO" id="GO:0004455">
    <property type="term" value="F:ketol-acid reductoisomerase activity"/>
    <property type="evidence" value="ECO:0007669"/>
    <property type="project" value="UniProtKB-UniRule"/>
</dbReference>
<evidence type="ECO:0000256" key="1">
    <source>
        <dbReference type="ARBA" id="ARBA00001946"/>
    </source>
</evidence>
<evidence type="ECO:0000256" key="7">
    <source>
        <dbReference type="ARBA" id="ARBA00022842"/>
    </source>
</evidence>
<comment type="pathway">
    <text evidence="3">Amino-acid biosynthesis; L-isoleucine biosynthesis; L-isoleucine from 2-oxobutanoate: step 2/4.</text>
</comment>